<protein>
    <submittedName>
        <fullName evidence="1">Uncharacterized protein</fullName>
    </submittedName>
</protein>
<evidence type="ECO:0000313" key="1">
    <source>
        <dbReference type="EMBL" id="PWN47370.1"/>
    </source>
</evidence>
<evidence type="ECO:0000313" key="2">
    <source>
        <dbReference type="Proteomes" id="UP000245626"/>
    </source>
</evidence>
<sequence length="827" mass="86212">MSFLKKAQQQMAHTTKVPTLGNYELRTLQDIITTEKFFIQTNTKAAADFKKNAESLKTWAEEEGDDLKDVLGKISLLFDQYSTAQNRLNSHLSTIRLHYKSIRTREESLSDLKNRKRSLGSRIESVEKKLAKMGPENKELMKVTGQLKDMRSEMENLRVEVMEEEAAIGDFKRRTVKEALGLKCGGLLEMAEKVIIIAEIGKLMLEEIPLGTTRPGMPRAEYQGHQKTEALLQEATRCVADVGFAPSAPSNGIPRFEQPSRSNTFDQSGQGHDQSVRNDAQPDFPHAAEGSEFHSSIGYPGALGDSTSQSFNQDPSGASPSLDTSSTPIYASHASGLRGASGLAGAFGHEAQSSTFSSTEPLRDTAAEEWGRSAGAAIAGAGVGAVGADLEATTREAARNQGVHDTSPVPAGNAAASANTTPKDSGQTIDSQIEARVNSVYGGVANASEASPSRDTGYAAENVTSPISYDDHYNGSGAVSGGGGGGDGGGEGGVSGSNGGSGGGFGAPILPPVRATSPLPSSSADPGYSIPTTSSAPPPNGGFANTNNHQSDASYFQGIGSTRAMQESVRRSVSPAGAAGAGNRLSTVGLGGPKGHEPAAEGGRKMTAAAFRRGFSRTPSAQAMGATGSGDSTTGVPPVGGNAAVPDEPLATPQPPGAFTYGGPSQEDGGVANLSSSIPPLHIQKRHSQGQAVNSSQNISRYLVEQTTGSDSPAPPYVGEEDYLGGAGGNAGGSNTHHALPQPPLPMTTHQQSQNHHHQYQHQQQHPYHDPYSHYHPPPPQPTFTSPGYGDHPNGSRPGSSHGQGQVYSPQPNQGSHALPPPPPGYT</sequence>
<dbReference type="Proteomes" id="UP000245626">
    <property type="component" value="Unassembled WGS sequence"/>
</dbReference>
<keyword evidence="2" id="KW-1185">Reference proteome</keyword>
<accession>A0ACD0NNN6</accession>
<reference evidence="1 2" key="1">
    <citation type="journal article" date="2018" name="Mol. Biol. Evol.">
        <title>Broad Genomic Sampling Reveals a Smut Pathogenic Ancestry of the Fungal Clade Ustilaginomycotina.</title>
        <authorList>
            <person name="Kijpornyongpan T."/>
            <person name="Mondo S.J."/>
            <person name="Barry K."/>
            <person name="Sandor L."/>
            <person name="Lee J."/>
            <person name="Lipzen A."/>
            <person name="Pangilinan J."/>
            <person name="LaButti K."/>
            <person name="Hainaut M."/>
            <person name="Henrissat B."/>
            <person name="Grigoriev I.V."/>
            <person name="Spatafora J.W."/>
            <person name="Aime M.C."/>
        </authorList>
    </citation>
    <scope>NUCLEOTIDE SEQUENCE [LARGE SCALE GENOMIC DNA]</scope>
    <source>
        <strain evidence="1 2">SA 807</strain>
    </source>
</reference>
<name>A0ACD0NNN6_9BASI</name>
<gene>
    <name evidence="1" type="ORF">IE53DRAFT_371514</name>
</gene>
<dbReference type="EMBL" id="KZ820451">
    <property type="protein sequence ID" value="PWN47370.1"/>
    <property type="molecule type" value="Genomic_DNA"/>
</dbReference>
<proteinExistence type="predicted"/>
<organism evidence="1 2">
    <name type="scientific">Violaceomyces palustris</name>
    <dbReference type="NCBI Taxonomy" id="1673888"/>
    <lineage>
        <taxon>Eukaryota</taxon>
        <taxon>Fungi</taxon>
        <taxon>Dikarya</taxon>
        <taxon>Basidiomycota</taxon>
        <taxon>Ustilaginomycotina</taxon>
        <taxon>Ustilaginomycetes</taxon>
        <taxon>Violaceomycetales</taxon>
        <taxon>Violaceomycetaceae</taxon>
        <taxon>Violaceomyces</taxon>
    </lineage>
</organism>